<gene>
    <name evidence="9" type="ORF">VPK24_01075</name>
</gene>
<keyword evidence="3 7" id="KW-0847">Vitamin C</keyword>
<dbReference type="Pfam" id="PF18331">
    <property type="entry name" value="PKHD_C"/>
    <property type="match status" value="1"/>
</dbReference>
<dbReference type="InterPro" id="IPR005123">
    <property type="entry name" value="Oxoglu/Fe-dep_dioxygenase_dom"/>
</dbReference>
<dbReference type="InterPro" id="IPR041097">
    <property type="entry name" value="PKHD_C"/>
</dbReference>
<keyword evidence="5 7" id="KW-0560">Oxidoreductase</keyword>
<comment type="cofactor">
    <cofactor evidence="7">
        <name>Fe(2+)</name>
        <dbReference type="ChEBI" id="CHEBI:29033"/>
    </cofactor>
    <text evidence="7">Binds 1 Fe(2+) ion per subunit.</text>
</comment>
<dbReference type="Pfam" id="PF13640">
    <property type="entry name" value="2OG-FeII_Oxy_3"/>
    <property type="match status" value="1"/>
</dbReference>
<keyword evidence="10" id="KW-1185">Reference proteome</keyword>
<proteinExistence type="inferred from homology"/>
<dbReference type="InterPro" id="IPR023550">
    <property type="entry name" value="PKHD_hydroxylase"/>
</dbReference>
<evidence type="ECO:0000256" key="2">
    <source>
        <dbReference type="ARBA" id="ARBA00022723"/>
    </source>
</evidence>
<protein>
    <submittedName>
        <fullName evidence="9">Fe2+-dependent dioxygenase</fullName>
    </submittedName>
</protein>
<dbReference type="Proteomes" id="UP001604335">
    <property type="component" value="Unassembled WGS sequence"/>
</dbReference>
<evidence type="ECO:0000259" key="8">
    <source>
        <dbReference type="PROSITE" id="PS51471"/>
    </source>
</evidence>
<accession>A0ABW7C697</accession>
<feature type="binding site" evidence="7">
    <location>
        <position position="98"/>
    </location>
    <ligand>
        <name>Fe cation</name>
        <dbReference type="ChEBI" id="CHEBI:24875"/>
    </ligand>
</feature>
<dbReference type="PANTHER" id="PTHR41536:SF1">
    <property type="entry name" value="PKHD-TYPE HYDROXYLASE YBIX"/>
    <property type="match status" value="1"/>
</dbReference>
<evidence type="ECO:0000256" key="1">
    <source>
        <dbReference type="ARBA" id="ARBA00001961"/>
    </source>
</evidence>
<comment type="cofactor">
    <cofactor evidence="1 7">
        <name>L-ascorbate</name>
        <dbReference type="ChEBI" id="CHEBI:38290"/>
    </cofactor>
</comment>
<evidence type="ECO:0000256" key="5">
    <source>
        <dbReference type="ARBA" id="ARBA00023002"/>
    </source>
</evidence>
<keyword evidence="2 7" id="KW-0479">Metal-binding</keyword>
<evidence type="ECO:0000256" key="6">
    <source>
        <dbReference type="ARBA" id="ARBA00023004"/>
    </source>
</evidence>
<evidence type="ECO:0000256" key="4">
    <source>
        <dbReference type="ARBA" id="ARBA00022964"/>
    </source>
</evidence>
<feature type="domain" description="Fe2OG dioxygenase" evidence="8">
    <location>
        <begin position="77"/>
        <end position="175"/>
    </location>
</feature>
<dbReference type="PANTHER" id="PTHR41536">
    <property type="entry name" value="PKHD-TYPE HYDROXYLASE YBIX"/>
    <property type="match status" value="1"/>
</dbReference>
<dbReference type="Gene3D" id="4.10.860.20">
    <property type="entry name" value="Rabenosyn, Rab binding domain"/>
    <property type="match status" value="1"/>
</dbReference>
<dbReference type="PROSITE" id="PS51471">
    <property type="entry name" value="FE2OG_OXY"/>
    <property type="match status" value="1"/>
</dbReference>
<evidence type="ECO:0000313" key="9">
    <source>
        <dbReference type="EMBL" id="MFG3816212.1"/>
    </source>
</evidence>
<evidence type="ECO:0000256" key="7">
    <source>
        <dbReference type="HAMAP-Rule" id="MF_00657"/>
    </source>
</evidence>
<dbReference type="NCBIfam" id="NF003975">
    <property type="entry name" value="PRK05467.1-4"/>
    <property type="match status" value="1"/>
</dbReference>
<organism evidence="9 10">
    <name type="scientific">Limnothrix redekei LRLZ20PSL1</name>
    <dbReference type="NCBI Taxonomy" id="3112953"/>
    <lineage>
        <taxon>Bacteria</taxon>
        <taxon>Bacillati</taxon>
        <taxon>Cyanobacteriota</taxon>
        <taxon>Cyanophyceae</taxon>
        <taxon>Pseudanabaenales</taxon>
        <taxon>Pseudanabaenaceae</taxon>
        <taxon>Limnothrix</taxon>
    </lineage>
</organism>
<dbReference type="InterPro" id="IPR006620">
    <property type="entry name" value="Pro_4_hyd_alph"/>
</dbReference>
<dbReference type="HAMAP" id="MF_00657">
    <property type="entry name" value="Hydroxyl_YbiX"/>
    <property type="match status" value="1"/>
</dbReference>
<keyword evidence="4 7" id="KW-0223">Dioxygenase</keyword>
<feature type="binding site" evidence="7">
    <location>
        <position position="166"/>
    </location>
    <ligand>
        <name>2-oxoglutarate</name>
        <dbReference type="ChEBI" id="CHEBI:16810"/>
    </ligand>
</feature>
<feature type="binding site" evidence="7">
    <location>
        <position position="156"/>
    </location>
    <ligand>
        <name>Fe cation</name>
        <dbReference type="ChEBI" id="CHEBI:24875"/>
    </ligand>
</feature>
<dbReference type="NCBIfam" id="NF003974">
    <property type="entry name" value="PRK05467.1-3"/>
    <property type="match status" value="1"/>
</dbReference>
<dbReference type="InterPro" id="IPR044862">
    <property type="entry name" value="Pro_4_hyd_alph_FE2OG_OXY"/>
</dbReference>
<evidence type="ECO:0000313" key="10">
    <source>
        <dbReference type="Proteomes" id="UP001604335"/>
    </source>
</evidence>
<sequence>MIISIANVLSAEELATMEAQLAGATFIDGQATAGWHARLVKQNTQLASTDPAFSPLRTLVRQALWRNPLFQMAALPKAIGPILFSRYETGMAYGSHVDNAFMGSDPKIRSDLSLTLFLRSPETYGGGELVIETTNGEETFKLAAGAMVLYPSSTLHRVEAIAHGVRLVAVTWIQSLVKDPAERELLFDLDTARQALFAQTGKTPEFDLIAKTHANLLRKWGEL</sequence>
<evidence type="ECO:0000256" key="3">
    <source>
        <dbReference type="ARBA" id="ARBA00022896"/>
    </source>
</evidence>
<comment type="caution">
    <text evidence="9">The sequence shown here is derived from an EMBL/GenBank/DDBJ whole genome shotgun (WGS) entry which is preliminary data.</text>
</comment>
<dbReference type="GO" id="GO:0051213">
    <property type="term" value="F:dioxygenase activity"/>
    <property type="evidence" value="ECO:0007669"/>
    <property type="project" value="UniProtKB-KW"/>
</dbReference>
<keyword evidence="6 7" id="KW-0408">Iron</keyword>
<dbReference type="RefSeq" id="WP_393009952.1">
    <property type="nucleotide sequence ID" value="NZ_JAZAQF010000006.1"/>
</dbReference>
<reference evidence="10" key="1">
    <citation type="journal article" date="2024" name="Algal Res.">
        <title>Biochemical, toxicological and genomic investigation of a high-biomass producing Limnothrix strain isolated from Italian shallow drinking water reservoir.</title>
        <authorList>
            <person name="Simonazzi M."/>
            <person name="Shishido T.K."/>
            <person name="Delbaje E."/>
            <person name="Wahlsten M."/>
            <person name="Fewer D.P."/>
            <person name="Sivonen K."/>
            <person name="Pezzolesi L."/>
            <person name="Pistocchi R."/>
        </authorList>
    </citation>
    <scope>NUCLEOTIDE SEQUENCE [LARGE SCALE GENOMIC DNA]</scope>
    <source>
        <strain evidence="10">LRLZ20PSL1</strain>
    </source>
</reference>
<dbReference type="SMART" id="SM00702">
    <property type="entry name" value="P4Hc"/>
    <property type="match status" value="1"/>
</dbReference>
<feature type="binding site" evidence="7">
    <location>
        <position position="96"/>
    </location>
    <ligand>
        <name>Fe cation</name>
        <dbReference type="ChEBI" id="CHEBI:24875"/>
    </ligand>
</feature>
<dbReference type="Gene3D" id="2.60.120.620">
    <property type="entry name" value="q2cbj1_9rhob like domain"/>
    <property type="match status" value="1"/>
</dbReference>
<dbReference type="EMBL" id="JAZAQF010000006">
    <property type="protein sequence ID" value="MFG3816212.1"/>
    <property type="molecule type" value="Genomic_DNA"/>
</dbReference>
<name>A0ABW7C697_9CYAN</name>